<keyword evidence="2" id="KW-1185">Reference proteome</keyword>
<organism evidence="1 2">
    <name type="scientific">Paramagnetospirillum kuznetsovii</name>
    <dbReference type="NCBI Taxonomy" id="2053833"/>
    <lineage>
        <taxon>Bacteria</taxon>
        <taxon>Pseudomonadati</taxon>
        <taxon>Pseudomonadota</taxon>
        <taxon>Alphaproteobacteria</taxon>
        <taxon>Rhodospirillales</taxon>
        <taxon>Magnetospirillaceae</taxon>
        <taxon>Paramagnetospirillum</taxon>
    </lineage>
</organism>
<protein>
    <recommendedName>
        <fullName evidence="3">Tail fiber protein</fullName>
    </recommendedName>
</protein>
<dbReference type="EMBL" id="PGTO01000001">
    <property type="protein sequence ID" value="RAU23803.1"/>
    <property type="molecule type" value="Genomic_DNA"/>
</dbReference>
<evidence type="ECO:0000313" key="2">
    <source>
        <dbReference type="Proteomes" id="UP000251075"/>
    </source>
</evidence>
<gene>
    <name evidence="1" type="ORF">CU669_01565</name>
</gene>
<dbReference type="Proteomes" id="UP000251075">
    <property type="component" value="Unassembled WGS sequence"/>
</dbReference>
<evidence type="ECO:0008006" key="3">
    <source>
        <dbReference type="Google" id="ProtNLM"/>
    </source>
</evidence>
<accession>A0A364P3A3</accession>
<comment type="caution">
    <text evidence="1">The sequence shown here is derived from an EMBL/GenBank/DDBJ whole genome shotgun (WGS) entry which is preliminary data.</text>
</comment>
<sequence>MIQVTAETGQKVFAFPFPIFRDSDVEVLVGSTAMMSGFTVFGAGSTKGGAVVFATAPGGGARVTLRRKQVYARDDGFVDERAPTPHELNDAVDQTVAAIQELAEDINRAIKRPLSADLAHAVALDLPNPEAGKLLGWNGSADALVNIAQVDTSNVLLKSQNLADLADKAQARTNLGLAAVAGSGNYADLSGKPTLGTAAALDVGTGANQVVELDGSAKLPAVDASQLINLQASQIPNLDAAKITSGTISPARLPNPSASSLGGVESFAPQTHKFLTGIGTDGIPVAAQPSASDVTGLAAVATSGNYADLSGKPMLGTAAALDVDTDTTLAANSDSKIASQKAVKAYALARTGGALSGALNEAQGSDIAAATTTDIGAATGNFVKVTGTTTITGLGTVQSGTRRIVQFTGTPTLTHNATSLILPGSANIVAAAGDIAEFVSLGSGNWVCTSYQRASGISVVASTGAMTLISSGTVSGSSFDVTGLVAGYDYELVFDHVYASSTQGYVAIRLQTGGSTWVTSGYTYDALYITDYSGHSMMQNRTVDGSPNTYIQIGQPVYFSAQNGVSGRFRITNPAVGYATGYYDSAQYYGGSYFDTRSGRFFYNSASAVTGLRFYLDGTTMAGGSVSVYKIAR</sequence>
<name>A0A364P3A3_9PROT</name>
<reference evidence="1 2" key="1">
    <citation type="submission" date="2017-11" db="EMBL/GenBank/DDBJ databases">
        <title>Draft genome sequence of magnetotactic bacterium Magnetospirillum kuznetsovii LBB-42.</title>
        <authorList>
            <person name="Grouzdev D.S."/>
            <person name="Rysina M.S."/>
            <person name="Baslerov R.V."/>
            <person name="Koziaeva V."/>
        </authorList>
    </citation>
    <scope>NUCLEOTIDE SEQUENCE [LARGE SCALE GENOMIC DNA]</scope>
    <source>
        <strain evidence="1 2">LBB-42</strain>
    </source>
</reference>
<evidence type="ECO:0000313" key="1">
    <source>
        <dbReference type="EMBL" id="RAU23803.1"/>
    </source>
</evidence>
<dbReference type="AlphaFoldDB" id="A0A364P3A3"/>
<proteinExistence type="predicted"/>